<dbReference type="SUPFAM" id="SSF52540">
    <property type="entry name" value="P-loop containing nucleoside triphosphate hydrolases"/>
    <property type="match status" value="1"/>
</dbReference>
<evidence type="ECO:0000259" key="10">
    <source>
        <dbReference type="PROSITE" id="PS50893"/>
    </source>
</evidence>
<proteinExistence type="predicted"/>
<accession>A0A9D2M7T8</accession>
<dbReference type="PANTHER" id="PTHR43394">
    <property type="entry name" value="ATP-DEPENDENT PERMEASE MDL1, MITOCHONDRIAL"/>
    <property type="match status" value="1"/>
</dbReference>
<feature type="transmembrane region" description="Helical" evidence="9">
    <location>
        <begin position="134"/>
        <end position="152"/>
    </location>
</feature>
<sequence>MLKTLFKETSGVRLISVLTPLCMVGEVVMEMIVPRLMSSIIDDGVTAGNMQHIYTVGGWMIVAAIVGLIFGVGGAVFGSAAATGLARNLRKSMFRNIQTFSFASIDKYSTAGLVTRMTTDVTNIQNAYQMSLRMSIRAPASLIVAMVMSFTINHQLASIYLVAAILLSCVLVFIMSHATRYFSAAFHKYDDLNESVQENVSAIRVVKAYVREKFEGEKFQKASGGLRSLFMRAELILSWNSPAMMVTIYSCILLISWFGARMIVSSGETAFTTGELMSMLAYCMNILMSLMMLSIVFVMISMSAASARRVAEVLDEKTELHNPENPVMEVKNGAVEFDHVCFRYKKEGRDVLSDINLNIRSGETIGIIGGTGSAKSSLVQLLPRLYDVSAGHVRVGGIDVRNYDIETLRNSVAMVLQKNELFSGTIAENLRWGNENASQEELEDACRQACADEFIERFPDKYETHIEQGGTNVSGGQKQRLCIARALLKKPKILILDDSTSAVDTATDAKIRRSFAEKIPGTTVFIIAQRISSVENADHVLVLDGGKVSGYGTPAEMLATNAIYQEVFNSQKQGGGDFDEKKGGEA</sequence>
<feature type="domain" description="ABC transmembrane type-1" evidence="11">
    <location>
        <begin position="17"/>
        <end position="302"/>
    </location>
</feature>
<reference evidence="12" key="2">
    <citation type="submission" date="2021-04" db="EMBL/GenBank/DDBJ databases">
        <authorList>
            <person name="Gilroy R."/>
        </authorList>
    </citation>
    <scope>NUCLEOTIDE SEQUENCE</scope>
    <source>
        <strain evidence="12">ChiBcec8-13705</strain>
    </source>
</reference>
<feature type="transmembrane region" description="Helical" evidence="9">
    <location>
        <begin position="236"/>
        <end position="259"/>
    </location>
</feature>
<dbReference type="Pfam" id="PF00664">
    <property type="entry name" value="ABC_membrane"/>
    <property type="match status" value="1"/>
</dbReference>
<dbReference type="Proteomes" id="UP000886803">
    <property type="component" value="Unassembled WGS sequence"/>
</dbReference>
<dbReference type="Gene3D" id="3.40.50.300">
    <property type="entry name" value="P-loop containing nucleotide triphosphate hydrolases"/>
    <property type="match status" value="1"/>
</dbReference>
<dbReference type="PANTHER" id="PTHR43394:SF1">
    <property type="entry name" value="ATP-BINDING CASSETTE SUB-FAMILY B MEMBER 10, MITOCHONDRIAL"/>
    <property type="match status" value="1"/>
</dbReference>
<dbReference type="InterPro" id="IPR027417">
    <property type="entry name" value="P-loop_NTPase"/>
</dbReference>
<dbReference type="Pfam" id="PF00005">
    <property type="entry name" value="ABC_tran"/>
    <property type="match status" value="1"/>
</dbReference>
<evidence type="ECO:0000256" key="4">
    <source>
        <dbReference type="ARBA" id="ARBA00022692"/>
    </source>
</evidence>
<keyword evidence="4 9" id="KW-0812">Transmembrane</keyword>
<evidence type="ECO:0000313" key="12">
    <source>
        <dbReference type="EMBL" id="HJB42862.1"/>
    </source>
</evidence>
<dbReference type="GO" id="GO:0016887">
    <property type="term" value="F:ATP hydrolysis activity"/>
    <property type="evidence" value="ECO:0007669"/>
    <property type="project" value="InterPro"/>
</dbReference>
<dbReference type="FunFam" id="3.40.50.300:FF:000221">
    <property type="entry name" value="Multidrug ABC transporter ATP-binding protein"/>
    <property type="match status" value="1"/>
</dbReference>
<dbReference type="GO" id="GO:0005524">
    <property type="term" value="F:ATP binding"/>
    <property type="evidence" value="ECO:0007669"/>
    <property type="project" value="UniProtKB-KW"/>
</dbReference>
<dbReference type="InterPro" id="IPR036640">
    <property type="entry name" value="ABC1_TM_sf"/>
</dbReference>
<reference evidence="12" key="1">
    <citation type="journal article" date="2021" name="PeerJ">
        <title>Extensive microbial diversity within the chicken gut microbiome revealed by metagenomics and culture.</title>
        <authorList>
            <person name="Gilroy R."/>
            <person name="Ravi A."/>
            <person name="Getino M."/>
            <person name="Pursley I."/>
            <person name="Horton D.L."/>
            <person name="Alikhan N.F."/>
            <person name="Baker D."/>
            <person name="Gharbi K."/>
            <person name="Hall N."/>
            <person name="Watson M."/>
            <person name="Adriaenssens E.M."/>
            <person name="Foster-Nyarko E."/>
            <person name="Jarju S."/>
            <person name="Secka A."/>
            <person name="Antonio M."/>
            <person name="Oren A."/>
            <person name="Chaudhuri R.R."/>
            <person name="La Ragione R."/>
            <person name="Hildebrand F."/>
            <person name="Pallen M.J."/>
        </authorList>
    </citation>
    <scope>NUCLEOTIDE SEQUENCE</scope>
    <source>
        <strain evidence="12">ChiBcec8-13705</strain>
    </source>
</reference>
<dbReference type="EMBL" id="DWYG01000174">
    <property type="protein sequence ID" value="HJB42862.1"/>
    <property type="molecule type" value="Genomic_DNA"/>
</dbReference>
<evidence type="ECO:0000256" key="7">
    <source>
        <dbReference type="ARBA" id="ARBA00022989"/>
    </source>
</evidence>
<evidence type="ECO:0000256" key="3">
    <source>
        <dbReference type="ARBA" id="ARBA00022475"/>
    </source>
</evidence>
<dbReference type="PROSITE" id="PS00211">
    <property type="entry name" value="ABC_TRANSPORTER_1"/>
    <property type="match status" value="1"/>
</dbReference>
<dbReference type="GO" id="GO:0015421">
    <property type="term" value="F:ABC-type oligopeptide transporter activity"/>
    <property type="evidence" value="ECO:0007669"/>
    <property type="project" value="TreeGrafter"/>
</dbReference>
<evidence type="ECO:0000256" key="5">
    <source>
        <dbReference type="ARBA" id="ARBA00022741"/>
    </source>
</evidence>
<evidence type="ECO:0000313" key="13">
    <source>
        <dbReference type="Proteomes" id="UP000886803"/>
    </source>
</evidence>
<dbReference type="InterPro" id="IPR003593">
    <property type="entry name" value="AAA+_ATPase"/>
</dbReference>
<dbReference type="SMART" id="SM00382">
    <property type="entry name" value="AAA"/>
    <property type="match status" value="1"/>
</dbReference>
<organism evidence="12 13">
    <name type="scientific">Candidatus Gemmiger avicola</name>
    <dbReference type="NCBI Taxonomy" id="2838605"/>
    <lineage>
        <taxon>Bacteria</taxon>
        <taxon>Bacillati</taxon>
        <taxon>Bacillota</taxon>
        <taxon>Clostridia</taxon>
        <taxon>Eubacteriales</taxon>
        <taxon>Gemmiger</taxon>
    </lineage>
</organism>
<dbReference type="Gene3D" id="1.20.1560.10">
    <property type="entry name" value="ABC transporter type 1, transmembrane domain"/>
    <property type="match status" value="1"/>
</dbReference>
<dbReference type="InterPro" id="IPR017871">
    <property type="entry name" value="ABC_transporter-like_CS"/>
</dbReference>
<dbReference type="PROSITE" id="PS50929">
    <property type="entry name" value="ABC_TM1F"/>
    <property type="match status" value="1"/>
</dbReference>
<evidence type="ECO:0000256" key="2">
    <source>
        <dbReference type="ARBA" id="ARBA00022448"/>
    </source>
</evidence>
<gene>
    <name evidence="12" type="ORF">H9945_10240</name>
</gene>
<comment type="subcellular location">
    <subcellularLocation>
        <location evidence="1">Cell membrane</location>
        <topology evidence="1">Multi-pass membrane protein</topology>
    </subcellularLocation>
</comment>
<evidence type="ECO:0000256" key="9">
    <source>
        <dbReference type="SAM" id="Phobius"/>
    </source>
</evidence>
<keyword evidence="8 9" id="KW-0472">Membrane</keyword>
<dbReference type="InterPro" id="IPR011527">
    <property type="entry name" value="ABC1_TM_dom"/>
</dbReference>
<keyword evidence="6 12" id="KW-0067">ATP-binding</keyword>
<dbReference type="GO" id="GO:0005886">
    <property type="term" value="C:plasma membrane"/>
    <property type="evidence" value="ECO:0007669"/>
    <property type="project" value="UniProtKB-SubCell"/>
</dbReference>
<evidence type="ECO:0000256" key="8">
    <source>
        <dbReference type="ARBA" id="ARBA00023136"/>
    </source>
</evidence>
<dbReference type="InterPro" id="IPR003439">
    <property type="entry name" value="ABC_transporter-like_ATP-bd"/>
</dbReference>
<feature type="transmembrane region" description="Helical" evidence="9">
    <location>
        <begin position="53"/>
        <end position="86"/>
    </location>
</feature>
<comment type="caution">
    <text evidence="12">The sequence shown here is derived from an EMBL/GenBank/DDBJ whole genome shotgun (WGS) entry which is preliminary data.</text>
</comment>
<protein>
    <submittedName>
        <fullName evidence="12">ABC transporter ATP-binding protein/permease</fullName>
    </submittedName>
</protein>
<keyword evidence="2" id="KW-0813">Transport</keyword>
<evidence type="ECO:0000256" key="1">
    <source>
        <dbReference type="ARBA" id="ARBA00004651"/>
    </source>
</evidence>
<feature type="domain" description="ABC transporter" evidence="10">
    <location>
        <begin position="335"/>
        <end position="570"/>
    </location>
</feature>
<dbReference type="AlphaFoldDB" id="A0A9D2M7T8"/>
<evidence type="ECO:0000256" key="6">
    <source>
        <dbReference type="ARBA" id="ARBA00022840"/>
    </source>
</evidence>
<dbReference type="InterPro" id="IPR039421">
    <property type="entry name" value="Type_1_exporter"/>
</dbReference>
<keyword evidence="5" id="KW-0547">Nucleotide-binding</keyword>
<feature type="transmembrane region" description="Helical" evidence="9">
    <location>
        <begin position="279"/>
        <end position="300"/>
    </location>
</feature>
<feature type="transmembrane region" description="Helical" evidence="9">
    <location>
        <begin position="158"/>
        <end position="178"/>
    </location>
</feature>
<dbReference type="SUPFAM" id="SSF90123">
    <property type="entry name" value="ABC transporter transmembrane region"/>
    <property type="match status" value="1"/>
</dbReference>
<dbReference type="CDD" id="cd18548">
    <property type="entry name" value="ABC_6TM_Tm287_like"/>
    <property type="match status" value="1"/>
</dbReference>
<dbReference type="PROSITE" id="PS50893">
    <property type="entry name" value="ABC_TRANSPORTER_2"/>
    <property type="match status" value="1"/>
</dbReference>
<keyword evidence="3" id="KW-1003">Cell membrane</keyword>
<keyword evidence="7 9" id="KW-1133">Transmembrane helix</keyword>
<evidence type="ECO:0000259" key="11">
    <source>
        <dbReference type="PROSITE" id="PS50929"/>
    </source>
</evidence>
<name>A0A9D2M7T8_9FIRM</name>
<feature type="transmembrane region" description="Helical" evidence="9">
    <location>
        <begin position="12"/>
        <end position="33"/>
    </location>
</feature>